<dbReference type="InterPro" id="IPR050445">
    <property type="entry name" value="Bact_polysacc_biosynth/exp"/>
</dbReference>
<dbReference type="AlphaFoldDB" id="A0AB35MK11"/>
<proteinExistence type="predicted"/>
<dbReference type="SUPFAM" id="SSF52540">
    <property type="entry name" value="P-loop containing nucleoside triphosphate hydrolases"/>
    <property type="match status" value="1"/>
</dbReference>
<dbReference type="CDD" id="cd05387">
    <property type="entry name" value="BY-kinase"/>
    <property type="match status" value="1"/>
</dbReference>
<dbReference type="EC" id="2.7.10.2" evidence="4"/>
<gene>
    <name evidence="4" type="ORF">QQ002_11515</name>
</gene>
<evidence type="ECO:0000256" key="3">
    <source>
        <dbReference type="SAM" id="MobiDB-lite"/>
    </source>
</evidence>
<reference evidence="4 5" key="1">
    <citation type="submission" date="2023-06" db="EMBL/GenBank/DDBJ databases">
        <title>SYSU T0a273.</title>
        <authorList>
            <person name="Gao L."/>
            <person name="Fang B.-Z."/>
            <person name="Li W.-J."/>
        </authorList>
    </citation>
    <scope>NUCLEOTIDE SEQUENCE [LARGE SCALE GENOMIC DNA]</scope>
    <source>
        <strain evidence="4 5">SYSU T0a273</strain>
    </source>
</reference>
<dbReference type="EMBL" id="JAUHQB010000009">
    <property type="protein sequence ID" value="MDN4484169.1"/>
    <property type="molecule type" value="Genomic_DNA"/>
</dbReference>
<dbReference type="RefSeq" id="WP_301160814.1">
    <property type="nucleotide sequence ID" value="NZ_JAUHQB010000009.1"/>
</dbReference>
<dbReference type="NCBIfam" id="TIGR01007">
    <property type="entry name" value="eps_fam"/>
    <property type="match status" value="1"/>
</dbReference>
<dbReference type="Proteomes" id="UP001172756">
    <property type="component" value="Unassembled WGS sequence"/>
</dbReference>
<evidence type="ECO:0000313" key="4">
    <source>
        <dbReference type="EMBL" id="MDN4484169.1"/>
    </source>
</evidence>
<organism evidence="4 5">
    <name type="scientific">Demequina lignilytica</name>
    <dbReference type="NCBI Taxonomy" id="3051663"/>
    <lineage>
        <taxon>Bacteria</taxon>
        <taxon>Bacillati</taxon>
        <taxon>Actinomycetota</taxon>
        <taxon>Actinomycetes</taxon>
        <taxon>Micrococcales</taxon>
        <taxon>Demequinaceae</taxon>
        <taxon>Demequina</taxon>
    </lineage>
</organism>
<dbReference type="GO" id="GO:0004715">
    <property type="term" value="F:non-membrane spanning protein tyrosine kinase activity"/>
    <property type="evidence" value="ECO:0007669"/>
    <property type="project" value="UniProtKB-EC"/>
</dbReference>
<evidence type="ECO:0000256" key="2">
    <source>
        <dbReference type="ARBA" id="ARBA00022840"/>
    </source>
</evidence>
<dbReference type="Gene3D" id="3.40.50.300">
    <property type="entry name" value="P-loop containing nucleotide triphosphate hydrolases"/>
    <property type="match status" value="1"/>
</dbReference>
<keyword evidence="1" id="KW-0547">Nucleotide-binding</keyword>
<dbReference type="Pfam" id="PF10609">
    <property type="entry name" value="ParA"/>
    <property type="match status" value="1"/>
</dbReference>
<dbReference type="PANTHER" id="PTHR32309:SF13">
    <property type="entry name" value="FERRIC ENTEROBACTIN TRANSPORT PROTEIN FEPE"/>
    <property type="match status" value="1"/>
</dbReference>
<accession>A0AB35MK11</accession>
<keyword evidence="2" id="KW-0067">ATP-binding</keyword>
<dbReference type="InterPro" id="IPR005702">
    <property type="entry name" value="Wzc-like_C"/>
</dbReference>
<name>A0AB35MK11_9MICO</name>
<evidence type="ECO:0000313" key="5">
    <source>
        <dbReference type="Proteomes" id="UP001172756"/>
    </source>
</evidence>
<feature type="region of interest" description="Disordered" evidence="3">
    <location>
        <begin position="475"/>
        <end position="533"/>
    </location>
</feature>
<dbReference type="PANTHER" id="PTHR32309">
    <property type="entry name" value="TYROSINE-PROTEIN KINASE"/>
    <property type="match status" value="1"/>
</dbReference>
<dbReference type="GO" id="GO:0005524">
    <property type="term" value="F:ATP binding"/>
    <property type="evidence" value="ECO:0007669"/>
    <property type="project" value="UniProtKB-KW"/>
</dbReference>
<keyword evidence="4" id="KW-0808">Transferase</keyword>
<sequence>MEPEQYLKAMRANWLVIVCLALLGGTLALAWTATQPRVYSATGSLVVTTGPTAGFDDALVRENYVKARIKSYVDIAGSRQVAEEAADEIGDVSADAIAGRVSVSNPPDTAVLNFSATAGSPDDAAVLVDAWMRGATWVLADLESARGSDLSTVEVRTLEPAVSSSAPVSPNVRLMVALGLVGGLVAGIAYALVQASLDRTLRTVEDVEREFTLPVIGALPVDPRIKPGHVGDTTHPATLEAVRQLRTNVQFMDVDSPPRVLVVTSAMPGDGKSTTAVRLAQAIASTGRRVVLVDADLRRPSAATNLGLLDGVGLTDVLVGSVAVDDVLQPYGDSGRLDVLVAGQVPPNPSELLGSDALREVLYGFPEDTMVIVDSPPLIAVTDAAVLTARTDGALVIVRSGTTTVDVLDRALEALHKVNGRPLGLILDRAPYSGSRASTYGYHYASVRAVPVAEADRAPEPEAAAVAVAVAERDEAGLAEGGESAEAAEDAKTPEGAADVAEPGDDEQAAEPDAERTPFKAMFRPKKGQTPPE</sequence>
<protein>
    <submittedName>
        <fullName evidence="4">Polysaccharide biosynthesis tyrosine autokinase</fullName>
        <ecNumber evidence="4">2.7.10.2</ecNumber>
    </submittedName>
</protein>
<evidence type="ECO:0000256" key="1">
    <source>
        <dbReference type="ARBA" id="ARBA00022741"/>
    </source>
</evidence>
<feature type="compositionally biased region" description="Acidic residues" evidence="3">
    <location>
        <begin position="502"/>
        <end position="512"/>
    </location>
</feature>
<comment type="caution">
    <text evidence="4">The sequence shown here is derived from an EMBL/GenBank/DDBJ whole genome shotgun (WGS) entry which is preliminary data.</text>
</comment>
<dbReference type="InterPro" id="IPR027417">
    <property type="entry name" value="P-loop_NTPase"/>
</dbReference>
<dbReference type="InterPro" id="IPR033756">
    <property type="entry name" value="YlxH/NBP35"/>
</dbReference>